<protein>
    <submittedName>
        <fullName evidence="4">HlyD family efflux transporter periplasmic adaptor subunit</fullName>
    </submittedName>
</protein>
<gene>
    <name evidence="4" type="ORF">POM99_01865</name>
</gene>
<dbReference type="Gene3D" id="2.40.50.100">
    <property type="match status" value="1"/>
</dbReference>
<dbReference type="Pfam" id="PF25885">
    <property type="entry name" value="HH_EMRA"/>
    <property type="match status" value="1"/>
</dbReference>
<organism evidence="4 5">
    <name type="scientific">Novosphingobium cyanobacteriorum</name>
    <dbReference type="NCBI Taxonomy" id="3024215"/>
    <lineage>
        <taxon>Bacteria</taxon>
        <taxon>Pseudomonadati</taxon>
        <taxon>Pseudomonadota</taxon>
        <taxon>Alphaproteobacteria</taxon>
        <taxon>Sphingomonadales</taxon>
        <taxon>Sphingomonadaceae</taxon>
        <taxon>Novosphingobium</taxon>
    </lineage>
</organism>
<comment type="subcellular location">
    <subcellularLocation>
        <location evidence="1">Cell envelope</location>
    </subcellularLocation>
</comment>
<proteinExistence type="predicted"/>
<accession>A0ABT6CDQ3</accession>
<feature type="transmembrane region" description="Helical" evidence="2">
    <location>
        <begin position="33"/>
        <end position="54"/>
    </location>
</feature>
<dbReference type="InterPro" id="IPR058633">
    <property type="entry name" value="EmrA/FarA_HH"/>
</dbReference>
<name>A0ABT6CDQ3_9SPHN</name>
<evidence type="ECO:0000256" key="1">
    <source>
        <dbReference type="ARBA" id="ARBA00004196"/>
    </source>
</evidence>
<keyword evidence="2" id="KW-0472">Membrane</keyword>
<dbReference type="Gene3D" id="1.10.287.470">
    <property type="entry name" value="Helix hairpin bin"/>
    <property type="match status" value="2"/>
</dbReference>
<keyword evidence="5" id="KW-1185">Reference proteome</keyword>
<comment type="caution">
    <text evidence="4">The sequence shown here is derived from an EMBL/GenBank/DDBJ whole genome shotgun (WGS) entry which is preliminary data.</text>
</comment>
<dbReference type="Gene3D" id="2.40.30.170">
    <property type="match status" value="1"/>
</dbReference>
<dbReference type="PANTHER" id="PTHR30386:SF19">
    <property type="entry name" value="MULTIDRUG EXPORT PROTEIN EMRA-RELATED"/>
    <property type="match status" value="1"/>
</dbReference>
<evidence type="ECO:0000259" key="3">
    <source>
        <dbReference type="Pfam" id="PF25885"/>
    </source>
</evidence>
<evidence type="ECO:0000256" key="2">
    <source>
        <dbReference type="SAM" id="Phobius"/>
    </source>
</evidence>
<dbReference type="PANTHER" id="PTHR30386">
    <property type="entry name" value="MEMBRANE FUSION SUBUNIT OF EMRAB-TOLC MULTIDRUG EFFLUX PUMP"/>
    <property type="match status" value="1"/>
</dbReference>
<evidence type="ECO:0000313" key="5">
    <source>
        <dbReference type="Proteomes" id="UP001222770"/>
    </source>
</evidence>
<keyword evidence="2" id="KW-0812">Transmembrane</keyword>
<keyword evidence="2" id="KW-1133">Transmembrane helix</keyword>
<dbReference type="Proteomes" id="UP001222770">
    <property type="component" value="Unassembled WGS sequence"/>
</dbReference>
<reference evidence="4 5" key="1">
    <citation type="submission" date="2023-03" db="EMBL/GenBank/DDBJ databases">
        <title>Novosphingobium cyanobacteriorum sp. nov., isolated from a eutrophic reservoir during the Microcystis bloom period.</title>
        <authorList>
            <person name="Kang M."/>
            <person name="Le V."/>
            <person name="Ko S.-R."/>
            <person name="Lee S.-A."/>
            <person name="Ahn C.-Y."/>
        </authorList>
    </citation>
    <scope>NUCLEOTIDE SEQUENCE [LARGE SCALE GENOMIC DNA]</scope>
    <source>
        <strain evidence="4 5">HBC54</strain>
    </source>
</reference>
<evidence type="ECO:0000313" key="4">
    <source>
        <dbReference type="EMBL" id="MDF8331936.1"/>
    </source>
</evidence>
<dbReference type="RefSeq" id="WP_277275092.1">
    <property type="nucleotide sequence ID" value="NZ_JAROCY010000002.1"/>
</dbReference>
<sequence>MTDSAPVPANAPADALADNIAGAPGRSGKRRMLLQRFVIALAVIAALWAIWYFVTQRGRVHTDNAYVGADTAVVTPLIGGTVKAVRVGGTQQVAKGDVLVVLDDSDARIDLANAEALLAQARQRFRQQRGGTTASQAAVAARAAEVAQARARLAAAQADFEKARDAYNRRSAIASTGAVSGEELDQARTAFAAARSALAQAQAGIAAASAMQGTARGEASASAALTQGYTEETSPDVAAAQARVAQARLNLGRTVIRAPIGGVVTNRTVQVGQKLQGGAPIMTLVPLDATYVDANFKESQLRNVKPGQPVELTSDFYGSGVVYHGKVAGFAGGTGAAFALIPAQNATGNWVKVVQRLPVRVTLDPAEVRAHPLRVGLSMDAVIDTRGQ</sequence>
<feature type="domain" description="Multidrug export protein EmrA/FarA alpha-helical hairpin" evidence="3">
    <location>
        <begin position="147"/>
        <end position="212"/>
    </location>
</feature>
<dbReference type="InterPro" id="IPR050739">
    <property type="entry name" value="MFP"/>
</dbReference>
<dbReference type="SUPFAM" id="SSF111369">
    <property type="entry name" value="HlyD-like secretion proteins"/>
    <property type="match status" value="2"/>
</dbReference>
<dbReference type="EMBL" id="JAROCY010000002">
    <property type="protein sequence ID" value="MDF8331936.1"/>
    <property type="molecule type" value="Genomic_DNA"/>
</dbReference>